<sequence>MAHEPKVSPAALRSLERGIQATGDAPLNLTSVMVANLLTDAGAEETANVLWDRGDLTCRRDVDGWVLSALLELRTRHLSPPAHDPPQRAVYKAREFSKGLTWVVDFTGSTSAQPALYVGQGVGNPDVFAQHVANCLNLNAEYSASLLPVVRLLLDYQDGNRTAEQGRAYWRELRRMVAHYDAVTGKEPKE</sequence>
<organism evidence="1 2">
    <name type="scientific">Caulobacter phage TMCBR4</name>
    <dbReference type="NCBI Taxonomy" id="3028191"/>
    <lineage>
        <taxon>Viruses</taxon>
        <taxon>Duplodnaviria</taxon>
        <taxon>Heunggongvirae</taxon>
        <taxon>Uroviricota</taxon>
        <taxon>Caudoviricetes</taxon>
        <taxon>Caudoviricetes incertae sedis</taxon>
        <taxon>Kronosvirus</taxon>
        <taxon>Kronosvirus elgin</taxon>
    </lineage>
</organism>
<reference evidence="1 2" key="1">
    <citation type="submission" date="2023-06" db="EMBL/GenBank/DDBJ databases">
        <title>New species of Caulobacter bacteriophages in the Kronosvirus genus that infect the plant growth-promoting Caulobacter strain CBR1.</title>
        <authorList>
            <person name="Mohammadi T."/>
            <person name="Millwood A."/>
        </authorList>
    </citation>
    <scope>NUCLEOTIDE SEQUENCE [LARGE SCALE GENOMIC DNA]</scope>
</reference>
<proteinExistence type="predicted"/>
<dbReference type="Proteomes" id="UP001219524">
    <property type="component" value="Segment"/>
</dbReference>
<dbReference type="EMBL" id="OQ330850">
    <property type="protein sequence ID" value="WDS38352.1"/>
    <property type="molecule type" value="Genomic_DNA"/>
</dbReference>
<gene>
    <name evidence="1" type="ORF">TMCBR4_gp043c</name>
</gene>
<accession>A0AAE9ZH06</accession>
<evidence type="ECO:0000313" key="2">
    <source>
        <dbReference type="Proteomes" id="UP001219524"/>
    </source>
</evidence>
<evidence type="ECO:0000313" key="1">
    <source>
        <dbReference type="EMBL" id="WDS38352.1"/>
    </source>
</evidence>
<name>A0AAE9ZH06_9CAUD</name>
<keyword evidence="2" id="KW-1185">Reference proteome</keyword>
<protein>
    <submittedName>
        <fullName evidence="1">Uncharacterized protein</fullName>
    </submittedName>
</protein>